<dbReference type="OrthoDB" id="9030330at2"/>
<sequence length="108" mass="12364">MILNNDNLIERCQALTNDVAVLETIAQLALENARKRVTYFTRLAAIARYGTRVECPDIDHAVLLASIEQLSEQYEREARIQEDALRTAYALHALHKDEKWSQLSIAMH</sequence>
<evidence type="ECO:0000313" key="1">
    <source>
        <dbReference type="EMBL" id="OXI47735.1"/>
    </source>
</evidence>
<dbReference type="AlphaFoldDB" id="A0A228J067"/>
<dbReference type="RefSeq" id="WP_089450774.1">
    <property type="nucleotide sequence ID" value="NZ_NKFA01000004.1"/>
</dbReference>
<accession>A0A228J067</accession>
<evidence type="ECO:0000313" key="2">
    <source>
        <dbReference type="Proteomes" id="UP000214600"/>
    </source>
</evidence>
<proteinExistence type="predicted"/>
<dbReference type="EMBL" id="NKFA01000004">
    <property type="protein sequence ID" value="OXI47735.1"/>
    <property type="molecule type" value="Genomic_DNA"/>
</dbReference>
<protein>
    <submittedName>
        <fullName evidence="1">Uncharacterized protein</fullName>
    </submittedName>
</protein>
<reference evidence="2" key="1">
    <citation type="submission" date="2017-06" db="EMBL/GenBank/DDBJ databases">
        <authorList>
            <person name="LiPuma J."/>
            <person name="Spilker T."/>
        </authorList>
    </citation>
    <scope>NUCLEOTIDE SEQUENCE [LARGE SCALE GENOMIC DNA]</scope>
    <source>
        <strain evidence="2">AU17325</strain>
    </source>
</reference>
<reference evidence="1 2" key="2">
    <citation type="submission" date="2017-08" db="EMBL/GenBank/DDBJ databases">
        <title>WGS of novel Burkholderia cepaca complex species.</title>
        <authorList>
            <person name="Lipuma J."/>
            <person name="Spilker T."/>
        </authorList>
    </citation>
    <scope>NUCLEOTIDE SEQUENCE [LARGE SCALE GENOMIC DNA]</scope>
    <source>
        <strain evidence="1 2">AU17325</strain>
    </source>
</reference>
<organism evidence="1 2">
    <name type="scientific">Burkholderia aenigmatica</name>
    <dbReference type="NCBI Taxonomy" id="2015348"/>
    <lineage>
        <taxon>Bacteria</taxon>
        <taxon>Pseudomonadati</taxon>
        <taxon>Pseudomonadota</taxon>
        <taxon>Betaproteobacteria</taxon>
        <taxon>Burkholderiales</taxon>
        <taxon>Burkholderiaceae</taxon>
        <taxon>Burkholderia</taxon>
        <taxon>Burkholderia cepacia complex</taxon>
    </lineage>
</organism>
<comment type="caution">
    <text evidence="1">The sequence shown here is derived from an EMBL/GenBank/DDBJ whole genome shotgun (WGS) entry which is preliminary data.</text>
</comment>
<gene>
    <name evidence="1" type="ORF">CFB84_11025</name>
</gene>
<dbReference type="Proteomes" id="UP000214600">
    <property type="component" value="Unassembled WGS sequence"/>
</dbReference>
<name>A0A228J067_9BURK</name>